<feature type="signal peptide" evidence="2">
    <location>
        <begin position="1"/>
        <end position="20"/>
    </location>
</feature>
<dbReference type="OrthoDB" id="5100830at2759"/>
<feature type="chain" id="PRO_5040905625" evidence="2">
    <location>
        <begin position="21"/>
        <end position="314"/>
    </location>
</feature>
<keyword evidence="2" id="KW-0732">Signal</keyword>
<evidence type="ECO:0000313" key="3">
    <source>
        <dbReference type="EMBL" id="KAJ4022617.1"/>
    </source>
</evidence>
<evidence type="ECO:0000313" key="4">
    <source>
        <dbReference type="Proteomes" id="UP001152130"/>
    </source>
</evidence>
<feature type="region of interest" description="Disordered" evidence="1">
    <location>
        <begin position="44"/>
        <end position="68"/>
    </location>
</feature>
<comment type="caution">
    <text evidence="3">The sequence shown here is derived from an EMBL/GenBank/DDBJ whole genome shotgun (WGS) entry which is preliminary data.</text>
</comment>
<evidence type="ECO:0000256" key="1">
    <source>
        <dbReference type="SAM" id="MobiDB-lite"/>
    </source>
</evidence>
<feature type="compositionally biased region" description="Low complexity" evidence="1">
    <location>
        <begin position="52"/>
        <end position="68"/>
    </location>
</feature>
<proteinExistence type="predicted"/>
<name>A0A9W8Q0E5_9HYPO</name>
<evidence type="ECO:0000256" key="2">
    <source>
        <dbReference type="SAM" id="SignalP"/>
    </source>
</evidence>
<dbReference type="EMBL" id="JAPDHF010000002">
    <property type="protein sequence ID" value="KAJ4022617.1"/>
    <property type="molecule type" value="Genomic_DNA"/>
</dbReference>
<feature type="region of interest" description="Disordered" evidence="1">
    <location>
        <begin position="106"/>
        <end position="154"/>
    </location>
</feature>
<sequence>MRFTLLCSIALGADVVVSSACKPRQSTDSAVSVLTSSTGTEISSATSTDLKTATTGDVSSGTTGSATSTELKGTTTYAVFSDTTSTSDVAITITASTDLSTSAVTLTSAGETTTETMTTEPSSTDFEESTTTLSEADTTTLAETTTTGLSETTTTAASPLETFNLFTDRGDWGVLMGSLSTTNQLGFQREGEATLPFAIEPETSLVRIKNLYLCIQYDGGLYGARPLQLCDESIRGDPSRAFLTCQRDADDALKCSVPAAICQINRDPGLTECETIPGPLDRFYLDPRGALFLGFFGRPENYWDIDLFAVPTLG</sequence>
<keyword evidence="4" id="KW-1185">Reference proteome</keyword>
<organism evidence="3 4">
    <name type="scientific">Fusarium irregulare</name>
    <dbReference type="NCBI Taxonomy" id="2494466"/>
    <lineage>
        <taxon>Eukaryota</taxon>
        <taxon>Fungi</taxon>
        <taxon>Dikarya</taxon>
        <taxon>Ascomycota</taxon>
        <taxon>Pezizomycotina</taxon>
        <taxon>Sordariomycetes</taxon>
        <taxon>Hypocreomycetidae</taxon>
        <taxon>Hypocreales</taxon>
        <taxon>Nectriaceae</taxon>
        <taxon>Fusarium</taxon>
        <taxon>Fusarium incarnatum-equiseti species complex</taxon>
    </lineage>
</organism>
<accession>A0A9W8Q0E5</accession>
<dbReference type="Proteomes" id="UP001152130">
    <property type="component" value="Unassembled WGS sequence"/>
</dbReference>
<reference evidence="3" key="1">
    <citation type="submission" date="2022-10" db="EMBL/GenBank/DDBJ databases">
        <title>Fusarium specimens isolated from Avocado Roots.</title>
        <authorList>
            <person name="Stajich J."/>
            <person name="Roper C."/>
            <person name="Heimlech-Rivalta G."/>
        </authorList>
    </citation>
    <scope>NUCLEOTIDE SEQUENCE</scope>
    <source>
        <strain evidence="3">CF00143</strain>
    </source>
</reference>
<protein>
    <submittedName>
        <fullName evidence="3">Uncharacterized protein</fullName>
    </submittedName>
</protein>
<gene>
    <name evidence="3" type="ORF">NW766_001660</name>
</gene>
<dbReference type="AlphaFoldDB" id="A0A9W8Q0E5"/>